<dbReference type="Proteomes" id="UP001412067">
    <property type="component" value="Unassembled WGS sequence"/>
</dbReference>
<accession>A0ABR2MZC2</accession>
<sequence length="604" mass="68905">MPRSWDLRRDWTLLRDLSWFSTATPASGELTTPPAPSSGRFREPPVFPFLLGERRCYPEARPASSELSMAACSISPAIAVLPKFLLLWPMIVKWKFDIMLLTSNGLREQIREAREAQIIGRNASSSLKSLRQKFRALEVAHKVCAEKLKARKVDWNRQIKRVTNEMDGCLLKLNDKDEEIRVLKEELEYSHCSVIQSIMKNEEISVVNMILESKFMEICSDIKGYELEAMTCVHSDSTRGRGVRPGPSSIRLCLMILCFFLRAWLGLCHLYKALFGVAFSRRWREQTPPDSGKTSGLWWRLLSQIGRKSPHLPRFQSRLPPSGPNPPFPAAGCSRRRPTQQSLRIQPSKLLLEWEKSVDKQGLREQIREAREAQIIGRNASSSLKSLRQKFRALEVAHKVCAEKLKARKVDWTRQIKRVTNEMDGCLLKLNDKDEEIRVLKEELEYSHCSVIQSIMKNEEISVVNMILESKFMEICSDIKGYELEVELSNERAAFLTEHVVDLVAGEGDDLCSQRLHKRERSPSRPFFYPPMLNDSMFFFEGLAWVMPFVQGGARLTTGSTATSGTGDDWCDSKTKRRHAWCRTSAAKTNSLARGGIMASDQGF</sequence>
<reference evidence="2 3" key="1">
    <citation type="journal article" date="2022" name="Nat. Plants">
        <title>Genomes of leafy and leafless Platanthera orchids illuminate the evolution of mycoheterotrophy.</title>
        <authorList>
            <person name="Li M.H."/>
            <person name="Liu K.W."/>
            <person name="Li Z."/>
            <person name="Lu H.C."/>
            <person name="Ye Q.L."/>
            <person name="Zhang D."/>
            <person name="Wang J.Y."/>
            <person name="Li Y.F."/>
            <person name="Zhong Z.M."/>
            <person name="Liu X."/>
            <person name="Yu X."/>
            <person name="Liu D.K."/>
            <person name="Tu X.D."/>
            <person name="Liu B."/>
            <person name="Hao Y."/>
            <person name="Liao X.Y."/>
            <person name="Jiang Y.T."/>
            <person name="Sun W.H."/>
            <person name="Chen J."/>
            <person name="Chen Y.Q."/>
            <person name="Ai Y."/>
            <person name="Zhai J.W."/>
            <person name="Wu S.S."/>
            <person name="Zhou Z."/>
            <person name="Hsiao Y.Y."/>
            <person name="Wu W.L."/>
            <person name="Chen Y.Y."/>
            <person name="Lin Y.F."/>
            <person name="Hsu J.L."/>
            <person name="Li C.Y."/>
            <person name="Wang Z.W."/>
            <person name="Zhao X."/>
            <person name="Zhong W.Y."/>
            <person name="Ma X.K."/>
            <person name="Ma L."/>
            <person name="Huang J."/>
            <person name="Chen G.Z."/>
            <person name="Huang M.Z."/>
            <person name="Huang L."/>
            <person name="Peng D.H."/>
            <person name="Luo Y.B."/>
            <person name="Zou S.Q."/>
            <person name="Chen S.P."/>
            <person name="Lan S."/>
            <person name="Tsai W.C."/>
            <person name="Van de Peer Y."/>
            <person name="Liu Z.J."/>
        </authorList>
    </citation>
    <scope>NUCLEOTIDE SEQUENCE [LARGE SCALE GENOMIC DNA]</scope>
    <source>
        <strain evidence="2">Lor288</strain>
    </source>
</reference>
<evidence type="ECO:0000313" key="3">
    <source>
        <dbReference type="Proteomes" id="UP001412067"/>
    </source>
</evidence>
<dbReference type="InterPro" id="IPR040262">
    <property type="entry name" value="At4g38062-like"/>
</dbReference>
<comment type="caution">
    <text evidence="2">The sequence shown here is derived from an EMBL/GenBank/DDBJ whole genome shotgun (WGS) entry which is preliminary data.</text>
</comment>
<evidence type="ECO:0000256" key="1">
    <source>
        <dbReference type="SAM" id="MobiDB-lite"/>
    </source>
</evidence>
<organism evidence="2 3">
    <name type="scientific">Platanthera guangdongensis</name>
    <dbReference type="NCBI Taxonomy" id="2320717"/>
    <lineage>
        <taxon>Eukaryota</taxon>
        <taxon>Viridiplantae</taxon>
        <taxon>Streptophyta</taxon>
        <taxon>Embryophyta</taxon>
        <taxon>Tracheophyta</taxon>
        <taxon>Spermatophyta</taxon>
        <taxon>Magnoliopsida</taxon>
        <taxon>Liliopsida</taxon>
        <taxon>Asparagales</taxon>
        <taxon>Orchidaceae</taxon>
        <taxon>Orchidoideae</taxon>
        <taxon>Orchideae</taxon>
        <taxon>Orchidinae</taxon>
        <taxon>Platanthera</taxon>
    </lineage>
</organism>
<gene>
    <name evidence="2" type="ORF">KSP40_PGU005197</name>
</gene>
<dbReference type="EMBL" id="JBBWWR010000003">
    <property type="protein sequence ID" value="KAK8969281.1"/>
    <property type="molecule type" value="Genomic_DNA"/>
</dbReference>
<keyword evidence="3" id="KW-1185">Reference proteome</keyword>
<evidence type="ECO:0000313" key="2">
    <source>
        <dbReference type="EMBL" id="KAK8969281.1"/>
    </source>
</evidence>
<protein>
    <submittedName>
        <fullName evidence="2">Uncharacterized protein</fullName>
    </submittedName>
</protein>
<name>A0ABR2MZC2_9ASPA</name>
<dbReference type="PANTHER" id="PTHR45287">
    <property type="entry name" value="OS03G0691500 PROTEIN"/>
    <property type="match status" value="1"/>
</dbReference>
<dbReference type="PANTHER" id="PTHR45287:SF4">
    <property type="entry name" value="OS03G0691500 PROTEIN"/>
    <property type="match status" value="1"/>
</dbReference>
<feature type="region of interest" description="Disordered" evidence="1">
    <location>
        <begin position="313"/>
        <end position="339"/>
    </location>
</feature>
<proteinExistence type="predicted"/>